<dbReference type="EMBL" id="LKET01000021">
    <property type="protein sequence ID" value="KPU45745.1"/>
    <property type="molecule type" value="Genomic_DNA"/>
</dbReference>
<dbReference type="Proteomes" id="UP000050326">
    <property type="component" value="Unassembled WGS sequence"/>
</dbReference>
<dbReference type="SUPFAM" id="SSF82171">
    <property type="entry name" value="DPP6 N-terminal domain-like"/>
    <property type="match status" value="1"/>
</dbReference>
<evidence type="ECO:0000313" key="3">
    <source>
        <dbReference type="Proteomes" id="UP000050326"/>
    </source>
</evidence>
<dbReference type="OrthoDB" id="9774911at2"/>
<organism evidence="2 3">
    <name type="scientific">Oxobacter pfennigii</name>
    <dbReference type="NCBI Taxonomy" id="36849"/>
    <lineage>
        <taxon>Bacteria</taxon>
        <taxon>Bacillati</taxon>
        <taxon>Bacillota</taxon>
        <taxon>Clostridia</taxon>
        <taxon>Eubacteriales</taxon>
        <taxon>Clostridiaceae</taxon>
        <taxon>Oxobacter</taxon>
    </lineage>
</organism>
<accession>A0A0P8WD07</accession>
<protein>
    <recommendedName>
        <fullName evidence="1">Translation initiation factor beta propellor-like domain-containing protein</fullName>
    </recommendedName>
</protein>
<dbReference type="InterPro" id="IPR013979">
    <property type="entry name" value="TIF_beta_prop-like"/>
</dbReference>
<reference evidence="2 3" key="1">
    <citation type="submission" date="2015-09" db="EMBL/GenBank/DDBJ databases">
        <title>Genome sequence of Oxobacter pfennigii DSM 3222.</title>
        <authorList>
            <person name="Poehlein A."/>
            <person name="Bengelsdorf F.R."/>
            <person name="Schiel-Bengelsdorf B."/>
            <person name="Duerre P."/>
            <person name="Daniel R."/>
        </authorList>
    </citation>
    <scope>NUCLEOTIDE SEQUENCE [LARGE SCALE GENOMIC DNA]</scope>
    <source>
        <strain evidence="2 3">DSM 3222</strain>
    </source>
</reference>
<dbReference type="Pfam" id="PF08662">
    <property type="entry name" value="eIF2A"/>
    <property type="match status" value="1"/>
</dbReference>
<dbReference type="AlphaFoldDB" id="A0A0P8WD07"/>
<keyword evidence="3" id="KW-1185">Reference proteome</keyword>
<proteinExistence type="predicted"/>
<dbReference type="STRING" id="36849.OXPF_09790"/>
<feature type="domain" description="Translation initiation factor beta propellor-like" evidence="1">
    <location>
        <begin position="150"/>
        <end position="228"/>
    </location>
</feature>
<sequence>MRKNVLLLFSISVLLIAITSMAVMKGMDGYGGGFKTGLNSKGKEGANLPDLTSDFASGLGTSIAENHNLTTADNSETLAASAEETMVAGLSINIVENDTFAYIDEDGNLKLRSLNDNFEQAVTENIDIYDYDLNLKDGKVVYIARDNEDYSDNILVLYDIKTKTREIIDKNEPARIVRWSPNYKYIAVDYGTGSLGATKIYDIESKKWIRVTEGATMGFEWSPDGNSITIGISENVDPPTPIEEGDSISTAVVLMHKDSDMKILMKGSSEYLCQPVLWLDNDTLIIEKMMVQGEGEVQYYKADINTSNLTEINMEEIPQQEEPQNIPDEALNVVYDISSDGNNVLYTLYDEEDKKLKIMVWDVEKQQSTEICPGSEGRWIKSKQ</sequence>
<name>A0A0P8WD07_9CLOT</name>
<dbReference type="InterPro" id="IPR011042">
    <property type="entry name" value="6-blade_b-propeller_TolB-like"/>
</dbReference>
<dbReference type="Gene3D" id="2.120.10.30">
    <property type="entry name" value="TolB, C-terminal domain"/>
    <property type="match status" value="1"/>
</dbReference>
<gene>
    <name evidence="2" type="ORF">OXPF_09790</name>
</gene>
<evidence type="ECO:0000313" key="2">
    <source>
        <dbReference type="EMBL" id="KPU45745.1"/>
    </source>
</evidence>
<comment type="caution">
    <text evidence="2">The sequence shown here is derived from an EMBL/GenBank/DDBJ whole genome shotgun (WGS) entry which is preliminary data.</text>
</comment>
<dbReference type="RefSeq" id="WP_054874072.1">
    <property type="nucleotide sequence ID" value="NZ_LKET01000021.1"/>
</dbReference>
<evidence type="ECO:0000259" key="1">
    <source>
        <dbReference type="Pfam" id="PF08662"/>
    </source>
</evidence>